<evidence type="ECO:0000256" key="2">
    <source>
        <dbReference type="SAM" id="Phobius"/>
    </source>
</evidence>
<sequence>MSITRSTGGLNLPAPPPSPIPTGRGTRSAANEILIDYLEKSLNVPDLTLPGPYIPLNKHQIIPAEISYRLLKSRDYETQDRLLKSVKESGAFKVLDHGISDEELGFLVKEADLVFRVLEPTNVGFRRNHQQEIVWVLSGNERMSLAGEFAGAERFRDFRLQPRLAVAEHSHCHLLSSGFKFFFFFCSEKMEKVAGILDAIAQELVKVLVENTGKQHFGKTVTVQGKESILSLFRYNQENETRSKPPFLDDEKRKSSDHTLCLHFPTTQSQFFVQSDRGPLSFEAGPDTIVVTVGKHLGEWSQGNFESVSGEIICEPHQQDDQASFLIELKCLSSNLEIVTNRDYETISLRDQILIGLIIAFLYNVYVFLCS</sequence>
<reference evidence="3 4" key="1">
    <citation type="submission" date="2020-10" db="EMBL/GenBank/DDBJ databases">
        <title>Plant Genome Project.</title>
        <authorList>
            <person name="Zhang R.-G."/>
        </authorList>
    </citation>
    <scope>NUCLEOTIDE SEQUENCE [LARGE SCALE GENOMIC DNA]</scope>
    <source>
        <strain evidence="3">FAFU-HL-1</strain>
        <tissue evidence="3">Leaf</tissue>
    </source>
</reference>
<dbReference type="SUPFAM" id="SSF51197">
    <property type="entry name" value="Clavaminate synthase-like"/>
    <property type="match status" value="1"/>
</dbReference>
<dbReference type="PANTHER" id="PTHR34945">
    <property type="entry name" value="2-OXOGLUTARATE (2OG) AND FE(II)-DEPENDENT OXYGENASE SUPERFAMILY PROTEIN"/>
    <property type="match status" value="1"/>
</dbReference>
<organism evidence="3 4">
    <name type="scientific">Salix dunnii</name>
    <dbReference type="NCBI Taxonomy" id="1413687"/>
    <lineage>
        <taxon>Eukaryota</taxon>
        <taxon>Viridiplantae</taxon>
        <taxon>Streptophyta</taxon>
        <taxon>Embryophyta</taxon>
        <taxon>Tracheophyta</taxon>
        <taxon>Spermatophyta</taxon>
        <taxon>Magnoliopsida</taxon>
        <taxon>eudicotyledons</taxon>
        <taxon>Gunneridae</taxon>
        <taxon>Pentapetalae</taxon>
        <taxon>rosids</taxon>
        <taxon>fabids</taxon>
        <taxon>Malpighiales</taxon>
        <taxon>Salicaceae</taxon>
        <taxon>Saliceae</taxon>
        <taxon>Salix</taxon>
    </lineage>
</organism>
<dbReference type="InterPro" id="IPR027443">
    <property type="entry name" value="IPNS-like_sf"/>
</dbReference>
<name>A0A835K607_9ROSI</name>
<feature type="region of interest" description="Disordered" evidence="1">
    <location>
        <begin position="1"/>
        <end position="26"/>
    </location>
</feature>
<dbReference type="OrthoDB" id="1523082at2759"/>
<dbReference type="AlphaFoldDB" id="A0A835K607"/>
<comment type="caution">
    <text evidence="3">The sequence shown here is derived from an EMBL/GenBank/DDBJ whole genome shotgun (WGS) entry which is preliminary data.</text>
</comment>
<dbReference type="Gene3D" id="2.60.120.330">
    <property type="entry name" value="B-lactam Antibiotic, Isopenicillin N Synthase, Chain"/>
    <property type="match status" value="1"/>
</dbReference>
<proteinExistence type="predicted"/>
<dbReference type="EMBL" id="JADGMS010000004">
    <property type="protein sequence ID" value="KAF9684842.1"/>
    <property type="molecule type" value="Genomic_DNA"/>
</dbReference>
<keyword evidence="4" id="KW-1185">Reference proteome</keyword>
<protein>
    <submittedName>
        <fullName evidence="3">Uncharacterized protein</fullName>
    </submittedName>
</protein>
<keyword evidence="2" id="KW-1133">Transmembrane helix</keyword>
<keyword evidence="2" id="KW-0472">Membrane</keyword>
<evidence type="ECO:0000256" key="1">
    <source>
        <dbReference type="SAM" id="MobiDB-lite"/>
    </source>
</evidence>
<evidence type="ECO:0000313" key="4">
    <source>
        <dbReference type="Proteomes" id="UP000657918"/>
    </source>
</evidence>
<evidence type="ECO:0000313" key="3">
    <source>
        <dbReference type="EMBL" id="KAF9684842.1"/>
    </source>
</evidence>
<dbReference type="PANTHER" id="PTHR34945:SF4">
    <property type="entry name" value="2-OXOGLUTARATE (2OG) AND FE(II)-DEPENDENT OXYGENASE SUPERFAMILY PROTEIN"/>
    <property type="match status" value="1"/>
</dbReference>
<keyword evidence="2" id="KW-0812">Transmembrane</keyword>
<accession>A0A835K607</accession>
<gene>
    <name evidence="3" type="ORF">SADUNF_Sadunf04G0160600</name>
</gene>
<dbReference type="Proteomes" id="UP000657918">
    <property type="component" value="Chromosome 4"/>
</dbReference>
<feature type="transmembrane region" description="Helical" evidence="2">
    <location>
        <begin position="353"/>
        <end position="370"/>
    </location>
</feature>